<dbReference type="PANTHER" id="PTHR31451">
    <property type="match status" value="1"/>
</dbReference>
<keyword evidence="9" id="KW-0326">Glycosidase</keyword>
<dbReference type="InterPro" id="IPR017853">
    <property type="entry name" value="GH"/>
</dbReference>
<evidence type="ECO:0000256" key="9">
    <source>
        <dbReference type="ARBA" id="ARBA00023295"/>
    </source>
</evidence>
<feature type="domain" description="Carbohydrate binding X2" evidence="13">
    <location>
        <begin position="799"/>
        <end position="880"/>
    </location>
</feature>
<dbReference type="Gene3D" id="3.20.20.80">
    <property type="entry name" value="Glycosidases"/>
    <property type="match status" value="1"/>
</dbReference>
<dbReference type="STRING" id="1120996.SAMN02746066_01575"/>
<feature type="domain" description="CBM11" evidence="12">
    <location>
        <begin position="627"/>
        <end position="747"/>
    </location>
</feature>
<dbReference type="GO" id="GO:0016985">
    <property type="term" value="F:mannan endo-1,4-beta-mannosidase activity"/>
    <property type="evidence" value="ECO:0007669"/>
    <property type="project" value="TreeGrafter"/>
</dbReference>
<dbReference type="GO" id="GO:0008810">
    <property type="term" value="F:cellulase activity"/>
    <property type="evidence" value="ECO:0007669"/>
    <property type="project" value="InterPro"/>
</dbReference>
<evidence type="ECO:0000256" key="11">
    <source>
        <dbReference type="SAM" id="SignalP"/>
    </source>
</evidence>
<feature type="signal peptide" evidence="11">
    <location>
        <begin position="1"/>
        <end position="31"/>
    </location>
</feature>
<dbReference type="OrthoDB" id="9801493at2"/>
<dbReference type="InterPro" id="IPR013783">
    <property type="entry name" value="Ig-like_fold"/>
</dbReference>
<evidence type="ECO:0000256" key="8">
    <source>
        <dbReference type="ARBA" id="ARBA00023277"/>
    </source>
</evidence>
<evidence type="ECO:0000256" key="4">
    <source>
        <dbReference type="ARBA" id="ARBA00022525"/>
    </source>
</evidence>
<dbReference type="Pfam" id="PF26410">
    <property type="entry name" value="GH5_mannosidase"/>
    <property type="match status" value="1"/>
</dbReference>
<keyword evidence="16" id="KW-1185">Reference proteome</keyword>
<dbReference type="SUPFAM" id="SSF81296">
    <property type="entry name" value="E set domains"/>
    <property type="match status" value="3"/>
</dbReference>
<dbReference type="AlphaFoldDB" id="A0A1M7HVB9"/>
<dbReference type="RefSeq" id="WP_073285614.1">
    <property type="nucleotide sequence ID" value="NZ_FRCP01000008.1"/>
</dbReference>
<evidence type="ECO:0000256" key="3">
    <source>
        <dbReference type="ARBA" id="ARBA00012706"/>
    </source>
</evidence>
<dbReference type="SUPFAM" id="SSF51445">
    <property type="entry name" value="(Trans)glycosidases"/>
    <property type="match status" value="1"/>
</dbReference>
<dbReference type="PANTHER" id="PTHR31451:SF39">
    <property type="entry name" value="MANNAN ENDO-1,4-BETA-MANNOSIDASE 1"/>
    <property type="match status" value="1"/>
</dbReference>
<evidence type="ECO:0000256" key="1">
    <source>
        <dbReference type="ARBA" id="ARBA00001678"/>
    </source>
</evidence>
<accession>A0A1M7HVB9</accession>
<keyword evidence="5 11" id="KW-0732">Signal</keyword>
<proteinExistence type="predicted"/>
<dbReference type="EMBL" id="FRCP01000008">
    <property type="protein sequence ID" value="SHM32047.1"/>
    <property type="molecule type" value="Genomic_DNA"/>
</dbReference>
<dbReference type="Proteomes" id="UP000184038">
    <property type="component" value="Unassembled WGS sequence"/>
</dbReference>
<evidence type="ECO:0000259" key="13">
    <source>
        <dbReference type="Pfam" id="PF03442"/>
    </source>
</evidence>
<reference evidence="15 16" key="1">
    <citation type="submission" date="2016-11" db="EMBL/GenBank/DDBJ databases">
        <authorList>
            <person name="Jaros S."/>
            <person name="Januszkiewicz K."/>
            <person name="Wedrychowicz H."/>
        </authorList>
    </citation>
    <scope>NUCLEOTIDE SEQUENCE [LARGE SCALE GENOMIC DNA]</scope>
    <source>
        <strain evidence="15 16">DSM 15930</strain>
    </source>
</reference>
<dbReference type="GO" id="GO:0030245">
    <property type="term" value="P:cellulose catabolic process"/>
    <property type="evidence" value="ECO:0007669"/>
    <property type="project" value="UniProtKB-KW"/>
</dbReference>
<dbReference type="SUPFAM" id="SSF49785">
    <property type="entry name" value="Galactose-binding domain-like"/>
    <property type="match status" value="3"/>
</dbReference>
<dbReference type="InterPro" id="IPR008979">
    <property type="entry name" value="Galactose-bd-like_sf"/>
</dbReference>
<keyword evidence="6" id="KW-0378">Hydrolase</keyword>
<evidence type="ECO:0000259" key="12">
    <source>
        <dbReference type="Pfam" id="PF03425"/>
    </source>
</evidence>
<feature type="chain" id="PRO_5013382715" description="mannan endo-1,4-beta-mannosidase" evidence="11">
    <location>
        <begin position="32"/>
        <end position="1203"/>
    </location>
</feature>
<dbReference type="InterPro" id="IPR045053">
    <property type="entry name" value="MAN-like"/>
</dbReference>
<dbReference type="InterPro" id="IPR005087">
    <property type="entry name" value="CBM11"/>
</dbReference>
<feature type="domain" description="Carbohydrate binding X2" evidence="13">
    <location>
        <begin position="448"/>
        <end position="527"/>
    </location>
</feature>
<dbReference type="InterPro" id="IPR005102">
    <property type="entry name" value="Carbo-bd_X2"/>
</dbReference>
<protein>
    <recommendedName>
        <fullName evidence="3">mannan endo-1,4-beta-mannosidase</fullName>
        <ecNumber evidence="3">3.2.1.78</ecNumber>
    </recommendedName>
</protein>
<dbReference type="InterPro" id="IPR014756">
    <property type="entry name" value="Ig_E-set"/>
</dbReference>
<keyword evidence="7" id="KW-0136">Cellulose degradation</keyword>
<keyword evidence="4" id="KW-0964">Secreted</keyword>
<comment type="subcellular location">
    <subcellularLocation>
        <location evidence="2">Secreted</location>
    </subcellularLocation>
</comment>
<evidence type="ECO:0000256" key="7">
    <source>
        <dbReference type="ARBA" id="ARBA00023001"/>
    </source>
</evidence>
<dbReference type="Pfam" id="PF03425">
    <property type="entry name" value="CBM_11"/>
    <property type="match status" value="1"/>
</dbReference>
<dbReference type="InterPro" id="IPR001547">
    <property type="entry name" value="Glyco_hydro_5"/>
</dbReference>
<dbReference type="Gene3D" id="2.60.120.430">
    <property type="entry name" value="Galactose-binding lectin"/>
    <property type="match status" value="1"/>
</dbReference>
<evidence type="ECO:0000313" key="16">
    <source>
        <dbReference type="Proteomes" id="UP000184038"/>
    </source>
</evidence>
<name>A0A1M7HVB9_9FIRM</name>
<feature type="domain" description="Carbohydrate binding X2" evidence="13">
    <location>
        <begin position="544"/>
        <end position="621"/>
    </location>
</feature>
<evidence type="ECO:0000313" key="15">
    <source>
        <dbReference type="EMBL" id="SHM32047.1"/>
    </source>
</evidence>
<evidence type="ECO:0000256" key="10">
    <source>
        <dbReference type="ARBA" id="ARBA00023326"/>
    </source>
</evidence>
<evidence type="ECO:0000256" key="2">
    <source>
        <dbReference type="ARBA" id="ARBA00004613"/>
    </source>
</evidence>
<keyword evidence="10" id="KW-0624">Polysaccharide degradation</keyword>
<organism evidence="15 16">
    <name type="scientific">Anaerosporobacter mobilis DSM 15930</name>
    <dbReference type="NCBI Taxonomy" id="1120996"/>
    <lineage>
        <taxon>Bacteria</taxon>
        <taxon>Bacillati</taxon>
        <taxon>Bacillota</taxon>
        <taxon>Clostridia</taxon>
        <taxon>Lachnospirales</taxon>
        <taxon>Lachnospiraceae</taxon>
        <taxon>Anaerosporobacter</taxon>
    </lineage>
</organism>
<dbReference type="Gene3D" id="2.60.40.10">
    <property type="entry name" value="Immunoglobulins"/>
    <property type="match status" value="3"/>
</dbReference>
<evidence type="ECO:0000259" key="14">
    <source>
        <dbReference type="Pfam" id="PF26410"/>
    </source>
</evidence>
<evidence type="ECO:0000256" key="6">
    <source>
        <dbReference type="ARBA" id="ARBA00022801"/>
    </source>
</evidence>
<evidence type="ECO:0000256" key="5">
    <source>
        <dbReference type="ARBA" id="ARBA00022729"/>
    </source>
</evidence>
<dbReference type="EC" id="3.2.1.78" evidence="3"/>
<dbReference type="Gene3D" id="2.60.120.260">
    <property type="entry name" value="Galactose-binding domain-like"/>
    <property type="match status" value="2"/>
</dbReference>
<dbReference type="Pfam" id="PF03442">
    <property type="entry name" value="CBM_X2"/>
    <property type="match status" value="3"/>
</dbReference>
<keyword evidence="8" id="KW-0119">Carbohydrate metabolism</keyword>
<feature type="domain" description="Glycoside hydrolase family 5" evidence="14">
    <location>
        <begin position="39"/>
        <end position="396"/>
    </location>
</feature>
<gene>
    <name evidence="15" type="ORF">SAMN02746066_01575</name>
</gene>
<comment type="catalytic activity">
    <reaction evidence="1">
        <text>Random hydrolysis of (1-&gt;4)-beta-D-mannosidic linkages in mannans, galactomannans and glucomannans.</text>
        <dbReference type="EC" id="3.2.1.78"/>
    </reaction>
</comment>
<dbReference type="GO" id="GO:0005576">
    <property type="term" value="C:extracellular region"/>
    <property type="evidence" value="ECO:0007669"/>
    <property type="project" value="UniProtKB-SubCell"/>
</dbReference>
<sequence length="1203" mass="132733">MFKVQKKLTSLLLLFIMVLGSISGHLVTAKAADSRPEGFVYAQGTKFMCDGSPYYYGGTNCYYLIYKSKTEVNNVIEDASDMGIKVIRAWGHLDVGTKTGKTNSQGYQVFENNNDGSGEKDGVYFQYFDSKLKKPVVNEGADGLQRLDYAIAKAEKENVKLLITFTNYWEAFGGMGQYAKWAKEAGIASNLTGDDFYTNETLKGWYKNYIYTLLNHTNPYTGRKLKDEPGVFAWELANEPRCKTDAGCKNDVIYKWAKEMSAYVKSIDPYHMVSVGDEGFYNLPYNSVQESSCSYIWYGAEGVDFEKLMTIDTIDFGTPHIYVDQWGMKYTGDGQDDMLWLKKHAETTKANNKPVILEEFGIKDKSLRDAEYTQWYNVIEGNTYDGLEYAGSNYWMIASYLDDGTLYPDYDGYTVYGPSEATQTATTRRLIMNHNQVMNKKNIANSVNVSQVNFDRSSPTDIVVKAVMKTGSITGLTSNDVEMKLGTDYTINSDTITIKKEYFAKKELAKYTCKVLTSAGNKPTFTVNVTDSKVANPELSTYTIAIDKNTKVCKDVQVTMTPNGSEFRGIKNGSKTLVQGSDYIVDGNTVTIKKSYLTSLATGNVVLAFDFYEGIDRELTVSVTDSTGKDSFDTFDGYTSVDELNTAYSKNSSGNSVGLNLVTKNGSQALSFAYNVGSPNYCGVNKAMINKDFASFLGIELWIEGDGSGNEVTIQFRDDNDHYWESYIKLDFTGGKTVQLPFSGFKAPSWQSASAIPNIAAINQFSIYVGSISSKTTGTIYLDEIVAYKNQVEITTPYIQNSELEYNIQQPSDLVTDVVFYGTTLKSITYNGTALAQGTDYSINGGQIRINQVFLNTLVEDGQYKLVYTFSDNTTAVLTITVTGNGIVIPGEEIVIDSFDNLVSSNYVRNSNGNSITVTSSSGKAKISYTVGNPEYAGITKTFSSAMDWSQGGKVKIDLVNDIAGRNLVIQFRDQSGNYFEARKSLSAGTSTIEIPISDFKTPSWTQSAVADLSRVTEYSIYIEKGSASAGSGTLYMDNLVLVKTDDEPIVSKIVIDTFDNINSSNYRRNENGNAISITSEGERAKVSYTVGNPAYAGFTKAFSSGMNWTTGKTMKLEVTSDAAGRDLVIQFKDKDGSYFEAKKTLSGGSNTVTISLCEFKTPSWVQSATPDYSMITEYSIYIEKGTAVEGVGTLYLDNLILV</sequence>